<dbReference type="PANTHER" id="PTHR42756">
    <property type="entry name" value="TRANSCRIPTIONAL REGULATOR, MARR"/>
    <property type="match status" value="1"/>
</dbReference>
<evidence type="ECO:0000259" key="4">
    <source>
        <dbReference type="PROSITE" id="PS50995"/>
    </source>
</evidence>
<feature type="domain" description="HTH marR-type" evidence="4">
    <location>
        <begin position="7"/>
        <end position="139"/>
    </location>
</feature>
<keyword evidence="6" id="KW-1185">Reference proteome</keyword>
<dbReference type="GO" id="GO:0003700">
    <property type="term" value="F:DNA-binding transcription factor activity"/>
    <property type="evidence" value="ECO:0007669"/>
    <property type="project" value="InterPro"/>
</dbReference>
<dbReference type="PROSITE" id="PS50995">
    <property type="entry name" value="HTH_MARR_2"/>
    <property type="match status" value="1"/>
</dbReference>
<evidence type="ECO:0000256" key="3">
    <source>
        <dbReference type="ARBA" id="ARBA00023163"/>
    </source>
</evidence>
<dbReference type="AlphaFoldDB" id="A0A6V7RSN8"/>
<dbReference type="EMBL" id="CAJEWD010000009">
    <property type="protein sequence ID" value="CAD2081220.1"/>
    <property type="molecule type" value="Genomic_DNA"/>
</dbReference>
<dbReference type="InterPro" id="IPR036390">
    <property type="entry name" value="WH_DNA-bd_sf"/>
</dbReference>
<dbReference type="InterPro" id="IPR000835">
    <property type="entry name" value="HTH_MarR-typ"/>
</dbReference>
<dbReference type="RefSeq" id="WP_185126575.1">
    <property type="nucleotide sequence ID" value="NZ_CAJEWD010000009.1"/>
</dbReference>
<dbReference type="Gene3D" id="1.10.10.10">
    <property type="entry name" value="Winged helix-like DNA-binding domain superfamily/Winged helix DNA-binding domain"/>
    <property type="match status" value="1"/>
</dbReference>
<organism evidence="5 6">
    <name type="scientific">Jeotgalicoccus meleagridis</name>
    <dbReference type="NCBI Taxonomy" id="2759181"/>
    <lineage>
        <taxon>Bacteria</taxon>
        <taxon>Bacillati</taxon>
        <taxon>Bacillota</taxon>
        <taxon>Bacilli</taxon>
        <taxon>Bacillales</taxon>
        <taxon>Staphylococcaceae</taxon>
        <taxon>Jeotgalicoccus</taxon>
    </lineage>
</organism>
<dbReference type="GO" id="GO:0003677">
    <property type="term" value="F:DNA binding"/>
    <property type="evidence" value="ECO:0007669"/>
    <property type="project" value="UniProtKB-KW"/>
</dbReference>
<name>A0A6V7RSN8_9STAP</name>
<dbReference type="SUPFAM" id="SSF46785">
    <property type="entry name" value="Winged helix' DNA-binding domain"/>
    <property type="match status" value="1"/>
</dbReference>
<keyword evidence="1" id="KW-0805">Transcription regulation</keyword>
<dbReference type="Proteomes" id="UP000589351">
    <property type="component" value="Unassembled WGS sequence"/>
</dbReference>
<keyword evidence="3" id="KW-0804">Transcription</keyword>
<dbReference type="Pfam" id="PF01047">
    <property type="entry name" value="MarR"/>
    <property type="match status" value="1"/>
</dbReference>
<evidence type="ECO:0000256" key="2">
    <source>
        <dbReference type="ARBA" id="ARBA00023125"/>
    </source>
</evidence>
<accession>A0A6V7RSN8</accession>
<keyword evidence="2" id="KW-0238">DNA-binding</keyword>
<dbReference type="PANTHER" id="PTHR42756:SF1">
    <property type="entry name" value="TRANSCRIPTIONAL REPRESSOR OF EMRAB OPERON"/>
    <property type="match status" value="1"/>
</dbReference>
<dbReference type="InterPro" id="IPR036388">
    <property type="entry name" value="WH-like_DNA-bd_sf"/>
</dbReference>
<protein>
    <submittedName>
        <fullName evidence="5">MarR family protein</fullName>
    </submittedName>
</protein>
<sequence>MNHDQALEKLELQLGMLVRQLKYRTSKISESQELKSASYLILLLLSEEGAMGVKQLSEHLFLDISTVSRQAAELLKQDKIKKISSETDRRAYKYDLTVEGKETLKRARSKRQERFNTISNEWTKEEIENFTTLLFKFNHLSKRRD</sequence>
<evidence type="ECO:0000313" key="6">
    <source>
        <dbReference type="Proteomes" id="UP000589351"/>
    </source>
</evidence>
<gene>
    <name evidence="5" type="ORF">JEODO184_02067</name>
</gene>
<evidence type="ECO:0000256" key="1">
    <source>
        <dbReference type="ARBA" id="ARBA00023015"/>
    </source>
</evidence>
<proteinExistence type="predicted"/>
<evidence type="ECO:0000313" key="5">
    <source>
        <dbReference type="EMBL" id="CAD2081220.1"/>
    </source>
</evidence>
<dbReference type="PRINTS" id="PR00598">
    <property type="entry name" value="HTHMARR"/>
</dbReference>
<dbReference type="SMART" id="SM00347">
    <property type="entry name" value="HTH_MARR"/>
    <property type="match status" value="1"/>
</dbReference>
<comment type="caution">
    <text evidence="5">The sequence shown here is derived from an EMBL/GenBank/DDBJ whole genome shotgun (WGS) entry which is preliminary data.</text>
</comment>
<reference evidence="5 6" key="1">
    <citation type="submission" date="2020-07" db="EMBL/GenBank/DDBJ databases">
        <authorList>
            <person name="Criscuolo A."/>
        </authorList>
    </citation>
    <scope>NUCLEOTIDE SEQUENCE [LARGE SCALE GENOMIC DNA]</scope>
    <source>
        <strain evidence="5">CIP111649</strain>
    </source>
</reference>